<dbReference type="AlphaFoldDB" id="A0AAD7M9P1"/>
<reference evidence="3" key="1">
    <citation type="submission" date="2023-03" db="EMBL/GenBank/DDBJ databases">
        <title>Massive genome expansion in bonnet fungi (Mycena s.s.) driven by repeated elements and novel gene families across ecological guilds.</title>
        <authorList>
            <consortium name="Lawrence Berkeley National Laboratory"/>
            <person name="Harder C.B."/>
            <person name="Miyauchi S."/>
            <person name="Viragh M."/>
            <person name="Kuo A."/>
            <person name="Thoen E."/>
            <person name="Andreopoulos B."/>
            <person name="Lu D."/>
            <person name="Skrede I."/>
            <person name="Drula E."/>
            <person name="Henrissat B."/>
            <person name="Morin E."/>
            <person name="Kohler A."/>
            <person name="Barry K."/>
            <person name="LaButti K."/>
            <person name="Morin E."/>
            <person name="Salamov A."/>
            <person name="Lipzen A."/>
            <person name="Mereny Z."/>
            <person name="Hegedus B."/>
            <person name="Baldrian P."/>
            <person name="Stursova M."/>
            <person name="Weitz H."/>
            <person name="Taylor A."/>
            <person name="Grigoriev I.V."/>
            <person name="Nagy L.G."/>
            <person name="Martin F."/>
            <person name="Kauserud H."/>
        </authorList>
    </citation>
    <scope>NUCLEOTIDE SEQUENCE</scope>
    <source>
        <strain evidence="3">CBHHK067</strain>
    </source>
</reference>
<keyword evidence="4" id="KW-1185">Reference proteome</keyword>
<accession>A0AAD7M9P1</accession>
<evidence type="ECO:0000313" key="4">
    <source>
        <dbReference type="Proteomes" id="UP001221757"/>
    </source>
</evidence>
<dbReference type="InterPro" id="IPR056884">
    <property type="entry name" value="NPHP3-like_N"/>
</dbReference>
<feature type="domain" description="NACHT" evidence="2">
    <location>
        <begin position="172"/>
        <end position="319"/>
    </location>
</feature>
<gene>
    <name evidence="3" type="ORF">B0H17DRAFT_1034585</name>
</gene>
<dbReference type="InterPro" id="IPR059179">
    <property type="entry name" value="MLKL-like_MCAfunc"/>
</dbReference>
<dbReference type="CDD" id="cd21037">
    <property type="entry name" value="MLKL_NTD"/>
    <property type="match status" value="1"/>
</dbReference>
<dbReference type="SUPFAM" id="SSF52540">
    <property type="entry name" value="P-loop containing nucleoside triphosphate hydrolases"/>
    <property type="match status" value="1"/>
</dbReference>
<protein>
    <recommendedName>
        <fullName evidence="2">NACHT domain-containing protein</fullName>
    </recommendedName>
</protein>
<evidence type="ECO:0000259" key="2">
    <source>
        <dbReference type="PROSITE" id="PS50837"/>
    </source>
</evidence>
<dbReference type="InterPro" id="IPR027417">
    <property type="entry name" value="P-loop_NTPase"/>
</dbReference>
<evidence type="ECO:0000256" key="1">
    <source>
        <dbReference type="ARBA" id="ARBA00022737"/>
    </source>
</evidence>
<dbReference type="Proteomes" id="UP001221757">
    <property type="component" value="Unassembled WGS sequence"/>
</dbReference>
<dbReference type="Pfam" id="PF24883">
    <property type="entry name" value="NPHP3_N"/>
    <property type="match status" value="1"/>
</dbReference>
<dbReference type="Gene3D" id="3.40.50.300">
    <property type="entry name" value="P-loop containing nucleotide triphosphate hydrolases"/>
    <property type="match status" value="1"/>
</dbReference>
<proteinExistence type="predicted"/>
<dbReference type="InterPro" id="IPR007111">
    <property type="entry name" value="NACHT_NTPase"/>
</dbReference>
<comment type="caution">
    <text evidence="3">The sequence shown here is derived from an EMBL/GenBank/DDBJ whole genome shotgun (WGS) entry which is preliminary data.</text>
</comment>
<dbReference type="PROSITE" id="PS50837">
    <property type="entry name" value="NACHT"/>
    <property type="match status" value="1"/>
</dbReference>
<dbReference type="EMBL" id="JARKIE010000006">
    <property type="protein sequence ID" value="KAJ7706830.1"/>
    <property type="molecule type" value="Genomic_DNA"/>
</dbReference>
<name>A0AAD7M9P1_MYCRO</name>
<evidence type="ECO:0000313" key="3">
    <source>
        <dbReference type="EMBL" id="KAJ7706830.1"/>
    </source>
</evidence>
<dbReference type="PANTHER" id="PTHR10039">
    <property type="entry name" value="AMELOGENIN"/>
    <property type="match status" value="1"/>
</dbReference>
<dbReference type="PANTHER" id="PTHR10039:SF17">
    <property type="entry name" value="FUNGAL STAND N-TERMINAL GOODBYE DOMAIN-CONTAINING PROTEIN-RELATED"/>
    <property type="match status" value="1"/>
</dbReference>
<sequence>MEMVTKTKSAVDDVDGDEKKALVDGIKHSEALQSRVQTLLSTIVELQERTKDLKGGPGARGFVRGFIYSSRNEATLSDMKERLASAIRIFKLQGQMSIEDVLGGVIQDAKQIRQALRKLEDDNILNSILRAPAGYRSVDELKSEFLDGTRQELFDELTLWSAGNFPPEDPKSFYFLSGGAGLGKSSIAHELCRRLDTSVKPSLGASFFFVRGRGDLESTRLFFSSLAHQLALSQPTLRPHIISAARQHLNRGDRQQMKYTFEDLLRQPLASNITKKPFVIVIDGLDECKERDLVPELLRLLLSLVRVLPWVRVFVASRPEPHIQSVLTDTADVVYQRSLEDTLVEWGDDIGRYLKETIPKMSPYDVFVRDHPIFLERLIIRACGVFIFARVAVRFLDTYRDHPQEQFELLLSSGGEGLSPLDGIYLQVLSSAFPPTDLHASSARHTRLQSFLIICALQKEDLTLDAMALLAQLSKDDIIGMTDQLRSVLLIDKYNYVVALHATFFEFLLDPNRCLNPLYHITWSKGHVKLASACFAAFTFENCSDFLMDGLLRVDVLYSQYNWSKHLEEANFDDKLKEQLMYLINSQIPIYTRIDLNFAPVVSFGDIPANIQKWLKSSEDAAEIALEYVKSTTYSLLWWRGMCSMFDQQNCRMELVSPDINTYDIRLEMMKIFSMPMDTSRLDLTVESSDIARYQAVHEDFAKRIRDAALEEVWFNPEN</sequence>
<keyword evidence="1" id="KW-0677">Repeat</keyword>
<organism evidence="3 4">
    <name type="scientific">Mycena rosella</name>
    <name type="common">Pink bonnet</name>
    <name type="synonym">Agaricus rosellus</name>
    <dbReference type="NCBI Taxonomy" id="1033263"/>
    <lineage>
        <taxon>Eukaryota</taxon>
        <taxon>Fungi</taxon>
        <taxon>Dikarya</taxon>
        <taxon>Basidiomycota</taxon>
        <taxon>Agaricomycotina</taxon>
        <taxon>Agaricomycetes</taxon>
        <taxon>Agaricomycetidae</taxon>
        <taxon>Agaricales</taxon>
        <taxon>Marasmiineae</taxon>
        <taxon>Mycenaceae</taxon>
        <taxon>Mycena</taxon>
    </lineage>
</organism>